<gene>
    <name evidence="1" type="ORF">Psch_04024</name>
</gene>
<sequence length="197" mass="22541">MSKFEILDCLLQENNGFLKTSDATKAGISRTYLGEYVRDRGLARVTQGLYMAQDAWDDGMYVIQVRYPEAIFSHETALYLLKLANREPLQYTVTLKTGANSAGLTKQGIKVYKVKDTLFEKGITEAQSPAGHTLRVYNPERTICDLFRSRRNIEIQDLQTAVKEYVRLKNKNIPLLMRYAKSFSVEKTVRQYLGVLL</sequence>
<evidence type="ECO:0000313" key="1">
    <source>
        <dbReference type="EMBL" id="TEB04298.1"/>
    </source>
</evidence>
<dbReference type="EMBL" id="QFGA01000004">
    <property type="protein sequence ID" value="TEB04298.1"/>
    <property type="molecule type" value="Genomic_DNA"/>
</dbReference>
<reference evidence="1 2" key="1">
    <citation type="journal article" date="2018" name="Environ. Microbiol.">
        <title>Novel energy conservation strategies and behaviour of Pelotomaculum schinkii driving syntrophic propionate catabolism.</title>
        <authorList>
            <person name="Hidalgo-Ahumada C.A.P."/>
            <person name="Nobu M.K."/>
            <person name="Narihiro T."/>
            <person name="Tamaki H."/>
            <person name="Liu W.T."/>
            <person name="Kamagata Y."/>
            <person name="Stams A.J.M."/>
            <person name="Imachi H."/>
            <person name="Sousa D.Z."/>
        </authorList>
    </citation>
    <scope>NUCLEOTIDE SEQUENCE [LARGE SCALE GENOMIC DNA]</scope>
    <source>
        <strain evidence="1 2">HH</strain>
    </source>
</reference>
<organism evidence="1 2">
    <name type="scientific">Pelotomaculum schinkii</name>
    <dbReference type="NCBI Taxonomy" id="78350"/>
    <lineage>
        <taxon>Bacteria</taxon>
        <taxon>Bacillati</taxon>
        <taxon>Bacillota</taxon>
        <taxon>Clostridia</taxon>
        <taxon>Eubacteriales</taxon>
        <taxon>Desulfotomaculaceae</taxon>
        <taxon>Pelotomaculum</taxon>
    </lineage>
</organism>
<dbReference type="AlphaFoldDB" id="A0A4Y7R5P7"/>
<dbReference type="Proteomes" id="UP000298324">
    <property type="component" value="Unassembled WGS sequence"/>
</dbReference>
<name>A0A4Y7R5P7_9FIRM</name>
<dbReference type="RefSeq" id="WP_190259452.1">
    <property type="nucleotide sequence ID" value="NZ_QFGA01000004.1"/>
</dbReference>
<protein>
    <recommendedName>
        <fullName evidence="3">Abortive phage infection protein</fullName>
    </recommendedName>
</protein>
<keyword evidence="2" id="KW-1185">Reference proteome</keyword>
<evidence type="ECO:0000313" key="2">
    <source>
        <dbReference type="Proteomes" id="UP000298324"/>
    </source>
</evidence>
<accession>A0A4Y7R5P7</accession>
<proteinExistence type="predicted"/>
<evidence type="ECO:0008006" key="3">
    <source>
        <dbReference type="Google" id="ProtNLM"/>
    </source>
</evidence>
<comment type="caution">
    <text evidence="1">The sequence shown here is derived from an EMBL/GenBank/DDBJ whole genome shotgun (WGS) entry which is preliminary data.</text>
</comment>